<dbReference type="PROSITE" id="PS50011">
    <property type="entry name" value="PROTEIN_KINASE_DOM"/>
    <property type="match status" value="1"/>
</dbReference>
<keyword evidence="7" id="KW-0378">Hydrolase</keyword>
<dbReference type="InterPro" id="IPR000917">
    <property type="entry name" value="Sulfatase_N"/>
</dbReference>
<dbReference type="FunFam" id="3.30.1120.10:FF:000004">
    <property type="entry name" value="Galactosamine (N-acetyl)-6-sulfatase"/>
    <property type="match status" value="1"/>
</dbReference>
<dbReference type="OrthoDB" id="377346at2759"/>
<dbReference type="Proteomes" id="UP000225706">
    <property type="component" value="Unassembled WGS sequence"/>
</dbReference>
<name>A0A2B4SJS9_STYPI</name>
<sequence length="872" mass="100074">MKSSVSKFTWAAASLLCLSAAQFVRSETKPNIVIMLMDDMGWGDLGVLGQPAKETPNLDKMAADGMLFTDFYSANPLCSPSRAALLTGRLPIRNGFYTTNAHARNGYTPQNIVGGIQENEDLLPKLLKSEGYYSKIVGKCSYSHVHVPSLERHLGHLPQYLPLKHGFDEWFGAPNCHFGPYDNKQTPNIPVYKDDKMVGRYYQHFPINKKTGESNLTQLYTEEALDFIESQSKVKRPFFLYWAPDATHGPVYASSKFIGYSQRGRYGDAVRELDDSVRRILQKLEDLGLSENTFVFFSSDNGASLYSKERGNGDTRLVFDLSINKGQNKYRPIFFYRGDEMMAIRYGLYKAHYWTWSNSWEEFHEGVDFCPGENVTGVTTHEQMNYTTSPVMFHLGRDPGEKYPIRSTKQEYKDVMVTLRKLVSAHKSSLVPGEPQFNFCDEAVMNWAPPGCEEIDECYKARNVLEKSKHIIWNRKVNQFLSIGKVRSTRNMDVLKTNGVNNNANPQRVALKETQDLKVKLQECLHLSTSNNQANRQLQQANHKPNGWIKQEHSSAQNHRQHHHQVERTDDKSSAHSQDENKENNEKERSKKSKACWSLDDFDIGKPLGKGKFGNVYLARDKKSKYIVALKVLFKSQLEKNNVEHQLRREIEIQSHLRHPHILRLFGYFYDKTRVYLILEYAPRGELYKELNKVERFDEKKSSNYIRQLAQALKYCHSKKVIHRDIKPENLLLTLKGDLKIADFGWSVHAPSSRRTTLCGTLDYLPPEMIEGKAQDEKVDLWSLGVLCYEFLVGKPPFEADGHHETYRRISRVDLKFPSYVSEGARDLISKLLVHDPSKRLPLNGVLAHPWIRNNASETEMQSTCSYTATKP</sequence>
<dbReference type="STRING" id="50429.A0A2B4SJS9"/>
<dbReference type="InterPro" id="IPR000719">
    <property type="entry name" value="Prot_kinase_dom"/>
</dbReference>
<dbReference type="SUPFAM" id="SSF56112">
    <property type="entry name" value="Protein kinase-like (PK-like)"/>
    <property type="match status" value="1"/>
</dbReference>
<dbReference type="InterPro" id="IPR030616">
    <property type="entry name" value="Aur-like"/>
</dbReference>
<dbReference type="PROSITE" id="PS00107">
    <property type="entry name" value="PROTEIN_KINASE_ATP"/>
    <property type="match status" value="1"/>
</dbReference>
<evidence type="ECO:0000256" key="1">
    <source>
        <dbReference type="ARBA" id="ARBA00001913"/>
    </source>
</evidence>
<dbReference type="AlphaFoldDB" id="A0A2B4SJS9"/>
<dbReference type="FunFam" id="3.30.200.20:FF:000042">
    <property type="entry name" value="Aurora kinase A"/>
    <property type="match status" value="1"/>
</dbReference>
<feature type="active site" description="Proton acceptor" evidence="11">
    <location>
        <position position="725"/>
    </location>
</feature>
<feature type="binding site" evidence="12">
    <location>
        <begin position="729"/>
        <end position="730"/>
    </location>
    <ligand>
        <name>ATP</name>
        <dbReference type="ChEBI" id="CHEBI:30616"/>
    </ligand>
</feature>
<feature type="domain" description="Protein kinase" evidence="18">
    <location>
        <begin position="602"/>
        <end position="852"/>
    </location>
</feature>
<comment type="cofactor">
    <cofactor evidence="1">
        <name>Ca(2+)</name>
        <dbReference type="ChEBI" id="CHEBI:29108"/>
    </cofactor>
</comment>
<evidence type="ECO:0000256" key="2">
    <source>
        <dbReference type="ARBA" id="ARBA00008779"/>
    </source>
</evidence>
<dbReference type="PROSITE" id="PS00108">
    <property type="entry name" value="PROTEIN_KINASE_ST"/>
    <property type="match status" value="1"/>
</dbReference>
<evidence type="ECO:0000256" key="14">
    <source>
        <dbReference type="PROSITE-ProRule" id="PRU10141"/>
    </source>
</evidence>
<dbReference type="InterPro" id="IPR024607">
    <property type="entry name" value="Sulfatase_CS"/>
</dbReference>
<comment type="caution">
    <text evidence="19">The sequence shown here is derived from an EMBL/GenBank/DDBJ whole genome shotgun (WGS) entry which is preliminary data.</text>
</comment>
<dbReference type="PANTHER" id="PTHR24350">
    <property type="entry name" value="SERINE/THREONINE-PROTEIN KINASE IAL-RELATED"/>
    <property type="match status" value="1"/>
</dbReference>
<protein>
    <recommendedName>
        <fullName evidence="15">Aurora kinase</fullName>
        <ecNumber evidence="15">2.7.11.1</ecNumber>
    </recommendedName>
</protein>
<dbReference type="InterPro" id="IPR017441">
    <property type="entry name" value="Protein_kinase_ATP_BS"/>
</dbReference>
<evidence type="ECO:0000256" key="9">
    <source>
        <dbReference type="ARBA" id="ARBA00047899"/>
    </source>
</evidence>
<keyword evidence="4 15" id="KW-0808">Transferase</keyword>
<feature type="signal peptide" evidence="17">
    <location>
        <begin position="1"/>
        <end position="26"/>
    </location>
</feature>
<dbReference type="InterPro" id="IPR017850">
    <property type="entry name" value="Alkaline_phosphatase_core_sf"/>
</dbReference>
<gene>
    <name evidence="19" type="primary">GALNS</name>
    <name evidence="19" type="ORF">AWC38_SpisGene6409</name>
</gene>
<evidence type="ECO:0000256" key="11">
    <source>
        <dbReference type="PIRSR" id="PIRSR630616-1"/>
    </source>
</evidence>
<feature type="binding site" evidence="12 14">
    <location>
        <position position="631"/>
    </location>
    <ligand>
        <name>ATP</name>
        <dbReference type="ChEBI" id="CHEBI:30616"/>
    </ligand>
</feature>
<accession>A0A2B4SJS9</accession>
<keyword evidence="5 12" id="KW-0547">Nucleotide-binding</keyword>
<feature type="region of interest" description="Disordered" evidence="16">
    <location>
        <begin position="551"/>
        <end position="592"/>
    </location>
</feature>
<keyword evidence="8 12" id="KW-0067">ATP-binding</keyword>
<dbReference type="PROSITE" id="PS00523">
    <property type="entry name" value="SULFATASE_1"/>
    <property type="match status" value="1"/>
</dbReference>
<organism evidence="19 20">
    <name type="scientific">Stylophora pistillata</name>
    <name type="common">Smooth cauliflower coral</name>
    <dbReference type="NCBI Taxonomy" id="50429"/>
    <lineage>
        <taxon>Eukaryota</taxon>
        <taxon>Metazoa</taxon>
        <taxon>Cnidaria</taxon>
        <taxon>Anthozoa</taxon>
        <taxon>Hexacorallia</taxon>
        <taxon>Scleractinia</taxon>
        <taxon>Astrocoeniina</taxon>
        <taxon>Pocilloporidae</taxon>
        <taxon>Stylophora</taxon>
    </lineage>
</organism>
<keyword evidence="6 15" id="KW-0418">Kinase</keyword>
<evidence type="ECO:0000256" key="4">
    <source>
        <dbReference type="ARBA" id="ARBA00022679"/>
    </source>
</evidence>
<dbReference type="GO" id="GO:0016787">
    <property type="term" value="F:hydrolase activity"/>
    <property type="evidence" value="ECO:0007669"/>
    <property type="project" value="UniProtKB-KW"/>
</dbReference>
<feature type="compositionally biased region" description="Basic and acidic residues" evidence="16">
    <location>
        <begin position="564"/>
        <end position="589"/>
    </location>
</feature>
<dbReference type="Gene3D" id="3.30.200.20">
    <property type="entry name" value="Phosphorylase Kinase, domain 1"/>
    <property type="match status" value="1"/>
</dbReference>
<evidence type="ECO:0000256" key="6">
    <source>
        <dbReference type="ARBA" id="ARBA00022777"/>
    </source>
</evidence>
<evidence type="ECO:0000313" key="20">
    <source>
        <dbReference type="Proteomes" id="UP000225706"/>
    </source>
</evidence>
<keyword evidence="20" id="KW-1185">Reference proteome</keyword>
<dbReference type="SMART" id="SM00220">
    <property type="entry name" value="S_TKc"/>
    <property type="match status" value="1"/>
</dbReference>
<feature type="cross-link" description="Glycyl lysine isopeptide (Lys-Gly) (interchain with G-Cter in SUMO2)" evidence="13">
    <location>
        <position position="727"/>
    </location>
</feature>
<evidence type="ECO:0000259" key="18">
    <source>
        <dbReference type="PROSITE" id="PS50011"/>
    </source>
</evidence>
<evidence type="ECO:0000256" key="17">
    <source>
        <dbReference type="SAM" id="SignalP"/>
    </source>
</evidence>
<evidence type="ECO:0000256" key="10">
    <source>
        <dbReference type="ARBA" id="ARBA00048679"/>
    </source>
</evidence>
<dbReference type="InterPro" id="IPR011009">
    <property type="entry name" value="Kinase-like_dom_sf"/>
</dbReference>
<evidence type="ECO:0000256" key="8">
    <source>
        <dbReference type="ARBA" id="ARBA00022840"/>
    </source>
</evidence>
<dbReference type="Pfam" id="PF00069">
    <property type="entry name" value="Pkinase"/>
    <property type="match status" value="1"/>
</dbReference>
<dbReference type="EMBL" id="LSMT01000076">
    <property type="protein sequence ID" value="PFX28838.1"/>
    <property type="molecule type" value="Genomic_DNA"/>
</dbReference>
<evidence type="ECO:0000313" key="19">
    <source>
        <dbReference type="EMBL" id="PFX28838.1"/>
    </source>
</evidence>
<feature type="binding site" evidence="12">
    <location>
        <begin position="680"/>
        <end position="682"/>
    </location>
    <ligand>
        <name>ATP</name>
        <dbReference type="ChEBI" id="CHEBI:30616"/>
    </ligand>
</feature>
<comment type="similarity">
    <text evidence="15">Belongs to the protein kinase superfamily. Ser/Thr protein kinase family. Aurora subfamily.</text>
</comment>
<feature type="binding site" evidence="12">
    <location>
        <position position="743"/>
    </location>
    <ligand>
        <name>ATP</name>
        <dbReference type="ChEBI" id="CHEBI:30616"/>
    </ligand>
</feature>
<evidence type="ECO:0000256" key="5">
    <source>
        <dbReference type="ARBA" id="ARBA00022741"/>
    </source>
</evidence>
<evidence type="ECO:0000256" key="15">
    <source>
        <dbReference type="RuleBase" id="RU367134"/>
    </source>
</evidence>
<evidence type="ECO:0000256" key="16">
    <source>
        <dbReference type="SAM" id="MobiDB-lite"/>
    </source>
</evidence>
<dbReference type="GO" id="GO:0004674">
    <property type="term" value="F:protein serine/threonine kinase activity"/>
    <property type="evidence" value="ECO:0007669"/>
    <property type="project" value="UniProtKB-KW"/>
</dbReference>
<dbReference type="Gene3D" id="1.10.510.10">
    <property type="entry name" value="Transferase(Phosphotransferase) domain 1"/>
    <property type="match status" value="1"/>
</dbReference>
<dbReference type="CDD" id="cd14007">
    <property type="entry name" value="STKc_Aurora"/>
    <property type="match status" value="1"/>
</dbReference>
<dbReference type="Pfam" id="PF00884">
    <property type="entry name" value="Sulfatase"/>
    <property type="match status" value="1"/>
</dbReference>
<keyword evidence="17" id="KW-0732">Signal</keyword>
<dbReference type="Pfam" id="PF14707">
    <property type="entry name" value="Sulfatase_C"/>
    <property type="match status" value="1"/>
</dbReference>
<comment type="catalytic activity">
    <reaction evidence="10 15">
        <text>L-seryl-[protein] + ATP = O-phospho-L-seryl-[protein] + ADP + H(+)</text>
        <dbReference type="Rhea" id="RHEA:17989"/>
        <dbReference type="Rhea" id="RHEA-COMP:9863"/>
        <dbReference type="Rhea" id="RHEA-COMP:11604"/>
        <dbReference type="ChEBI" id="CHEBI:15378"/>
        <dbReference type="ChEBI" id="CHEBI:29999"/>
        <dbReference type="ChEBI" id="CHEBI:30616"/>
        <dbReference type="ChEBI" id="CHEBI:83421"/>
        <dbReference type="ChEBI" id="CHEBI:456216"/>
        <dbReference type="EC" id="2.7.11.1"/>
    </reaction>
</comment>
<dbReference type="EC" id="2.7.11.1" evidence="15"/>
<dbReference type="SUPFAM" id="SSF53649">
    <property type="entry name" value="Alkaline phosphatase-like"/>
    <property type="match status" value="1"/>
</dbReference>
<dbReference type="InterPro" id="IPR008271">
    <property type="entry name" value="Ser/Thr_kinase_AS"/>
</dbReference>
<dbReference type="Gene3D" id="3.40.720.10">
    <property type="entry name" value="Alkaline Phosphatase, subunit A"/>
    <property type="match status" value="1"/>
</dbReference>
<proteinExistence type="inferred from homology"/>
<evidence type="ECO:0000256" key="13">
    <source>
        <dbReference type="PIRSR" id="PIRSR630616-3"/>
    </source>
</evidence>
<evidence type="ECO:0000256" key="7">
    <source>
        <dbReference type="ARBA" id="ARBA00022801"/>
    </source>
</evidence>
<feature type="binding site" evidence="12">
    <location>
        <position position="612"/>
    </location>
    <ligand>
        <name>ATP</name>
        <dbReference type="ChEBI" id="CHEBI:30616"/>
    </ligand>
</feature>
<evidence type="ECO:0000256" key="3">
    <source>
        <dbReference type="ARBA" id="ARBA00022527"/>
    </source>
</evidence>
<comment type="catalytic activity">
    <reaction evidence="9 15">
        <text>L-threonyl-[protein] + ATP = O-phospho-L-threonyl-[protein] + ADP + H(+)</text>
        <dbReference type="Rhea" id="RHEA:46608"/>
        <dbReference type="Rhea" id="RHEA-COMP:11060"/>
        <dbReference type="Rhea" id="RHEA-COMP:11605"/>
        <dbReference type="ChEBI" id="CHEBI:15378"/>
        <dbReference type="ChEBI" id="CHEBI:30013"/>
        <dbReference type="ChEBI" id="CHEBI:30616"/>
        <dbReference type="ChEBI" id="CHEBI:61977"/>
        <dbReference type="ChEBI" id="CHEBI:456216"/>
        <dbReference type="EC" id="2.7.11.1"/>
    </reaction>
</comment>
<reference evidence="20" key="1">
    <citation type="journal article" date="2017" name="bioRxiv">
        <title>Comparative analysis of the genomes of Stylophora pistillata and Acropora digitifera provides evidence for extensive differences between species of corals.</title>
        <authorList>
            <person name="Voolstra C.R."/>
            <person name="Li Y."/>
            <person name="Liew Y.J."/>
            <person name="Baumgarten S."/>
            <person name="Zoccola D."/>
            <person name="Flot J.-F."/>
            <person name="Tambutte S."/>
            <person name="Allemand D."/>
            <person name="Aranda M."/>
        </authorList>
    </citation>
    <scope>NUCLEOTIDE SEQUENCE [LARGE SCALE GENOMIC DNA]</scope>
</reference>
<evidence type="ECO:0000256" key="12">
    <source>
        <dbReference type="PIRSR" id="PIRSR630616-2"/>
    </source>
</evidence>
<dbReference type="FunFam" id="1.10.510.10:FF:000235">
    <property type="entry name" value="Serine/threonine-protein kinase ark1"/>
    <property type="match status" value="1"/>
</dbReference>
<dbReference type="GO" id="GO:0005524">
    <property type="term" value="F:ATP binding"/>
    <property type="evidence" value="ECO:0007669"/>
    <property type="project" value="UniProtKB-UniRule"/>
</dbReference>
<keyword evidence="3 15" id="KW-0723">Serine/threonine-protein kinase</keyword>
<comment type="similarity">
    <text evidence="2">Belongs to the sulfatase family.</text>
</comment>
<feature type="chain" id="PRO_5012202783" description="Aurora kinase" evidence="17">
    <location>
        <begin position="27"/>
        <end position="872"/>
    </location>
</feature>